<evidence type="ECO:0000313" key="4">
    <source>
        <dbReference type="EMBL" id="ATB30083.1"/>
    </source>
</evidence>
<dbReference type="Proteomes" id="UP000217289">
    <property type="component" value="Chromosome"/>
</dbReference>
<keyword evidence="2" id="KW-0808">Transferase</keyword>
<organism evidence="4 5">
    <name type="scientific">Melittangium boletus DSM 14713</name>
    <dbReference type="NCBI Taxonomy" id="1294270"/>
    <lineage>
        <taxon>Bacteria</taxon>
        <taxon>Pseudomonadati</taxon>
        <taxon>Myxococcota</taxon>
        <taxon>Myxococcia</taxon>
        <taxon>Myxococcales</taxon>
        <taxon>Cystobacterineae</taxon>
        <taxon>Archangiaceae</taxon>
        <taxon>Melittangium</taxon>
    </lineage>
</organism>
<evidence type="ECO:0000256" key="2">
    <source>
        <dbReference type="ARBA" id="ARBA00022679"/>
    </source>
</evidence>
<reference evidence="4 5" key="1">
    <citation type="submission" date="2017-06" db="EMBL/GenBank/DDBJ databases">
        <authorList>
            <person name="Kim H.J."/>
            <person name="Triplett B.A."/>
        </authorList>
    </citation>
    <scope>NUCLEOTIDE SEQUENCE [LARGE SCALE GENOMIC DNA]</scope>
    <source>
        <strain evidence="4 5">DSM 14713</strain>
    </source>
</reference>
<dbReference type="GO" id="GO:0003677">
    <property type="term" value="F:DNA binding"/>
    <property type="evidence" value="ECO:0007669"/>
    <property type="project" value="InterPro"/>
</dbReference>
<dbReference type="InterPro" id="IPR002941">
    <property type="entry name" value="DNA_methylase_N4/N6"/>
</dbReference>
<dbReference type="Gene3D" id="3.40.50.150">
    <property type="entry name" value="Vaccinia Virus protein VP39"/>
    <property type="match status" value="1"/>
</dbReference>
<dbReference type="Pfam" id="PF01555">
    <property type="entry name" value="N6_N4_Mtase"/>
    <property type="match status" value="1"/>
</dbReference>
<dbReference type="KEGG" id="mbd:MEBOL_003538"/>
<dbReference type="InterPro" id="IPR029063">
    <property type="entry name" value="SAM-dependent_MTases_sf"/>
</dbReference>
<dbReference type="OrthoDB" id="5510182at2"/>
<name>A0A250IFS5_9BACT</name>
<keyword evidence="5" id="KW-1185">Reference proteome</keyword>
<dbReference type="AlphaFoldDB" id="A0A250IFS5"/>
<keyword evidence="1" id="KW-0489">Methyltransferase</keyword>
<dbReference type="EMBL" id="CP022163">
    <property type="protein sequence ID" value="ATB30083.1"/>
    <property type="molecule type" value="Genomic_DNA"/>
</dbReference>
<dbReference type="GO" id="GO:0032259">
    <property type="term" value="P:methylation"/>
    <property type="evidence" value="ECO:0007669"/>
    <property type="project" value="UniProtKB-KW"/>
</dbReference>
<feature type="domain" description="DNA methylase N-4/N-6" evidence="3">
    <location>
        <begin position="181"/>
        <end position="218"/>
    </location>
</feature>
<accession>A0A250IFS5</accession>
<protein>
    <recommendedName>
        <fullName evidence="3">DNA methylase N-4/N-6 domain-containing protein</fullName>
    </recommendedName>
</protein>
<evidence type="ECO:0000256" key="1">
    <source>
        <dbReference type="ARBA" id="ARBA00022603"/>
    </source>
</evidence>
<proteinExistence type="predicted"/>
<dbReference type="SUPFAM" id="SSF53335">
    <property type="entry name" value="S-adenosyl-L-methionine-dependent methyltransferases"/>
    <property type="match status" value="1"/>
</dbReference>
<evidence type="ECO:0000259" key="3">
    <source>
        <dbReference type="Pfam" id="PF01555"/>
    </source>
</evidence>
<gene>
    <name evidence="4" type="ORF">MEBOL_003538</name>
</gene>
<sequence>MTTDNPRAADAPSPGKRTVHCADALEWLAGQGVLTGCSLITSMPDLSEFPSFTLAEWKDWFVRTAGLVLSRCPDDGVTVFYQTDIKKDGTWVDKGYLVQKAAEQQGHALLWHKVVCRAPAGQVTFGRPAYSHLLCFSRGIRADLARSSADVLPQAGEVTWTRGMGVQACLAACRYVLANTPTRTIVDPFCGHGTVLAVANDLGLDAVGVELSNKRARKARALRMPLGDEAP</sequence>
<evidence type="ECO:0000313" key="5">
    <source>
        <dbReference type="Proteomes" id="UP000217289"/>
    </source>
</evidence>
<dbReference type="GO" id="GO:0008170">
    <property type="term" value="F:N-methyltransferase activity"/>
    <property type="evidence" value="ECO:0007669"/>
    <property type="project" value="InterPro"/>
</dbReference>
<dbReference type="RefSeq" id="WP_095978572.1">
    <property type="nucleotide sequence ID" value="NZ_CP022163.1"/>
</dbReference>